<dbReference type="AlphaFoldDB" id="A0A654KHC0"/>
<feature type="domain" description="Transferrin-binding protein B N-lobe handle" evidence="9">
    <location>
        <begin position="52"/>
        <end position="189"/>
    </location>
</feature>
<dbReference type="InterPro" id="IPR001677">
    <property type="entry name" value="TbpB_B_D"/>
</dbReference>
<dbReference type="Proteomes" id="UP000007472">
    <property type="component" value="Chromosome"/>
</dbReference>
<keyword evidence="10" id="KW-0675">Receptor</keyword>
<dbReference type="Gene3D" id="2.40.160.90">
    <property type="match status" value="2"/>
</dbReference>
<keyword evidence="3" id="KW-0843">Virulence</keyword>
<evidence type="ECO:0000256" key="3">
    <source>
        <dbReference type="ARBA" id="ARBA00023026"/>
    </source>
</evidence>
<dbReference type="GO" id="GO:0009279">
    <property type="term" value="C:cell outer membrane"/>
    <property type="evidence" value="ECO:0007669"/>
    <property type="project" value="UniProtKB-SubCell"/>
</dbReference>
<dbReference type="Gene3D" id="2.40.128.250">
    <property type="match status" value="1"/>
</dbReference>
<name>A0A654KHC0_TAYEM</name>
<evidence type="ECO:0000313" key="10">
    <source>
        <dbReference type="EMBL" id="ADU91834.1"/>
    </source>
</evidence>
<feature type="region of interest" description="Disordered" evidence="7">
    <location>
        <begin position="36"/>
        <end position="55"/>
    </location>
</feature>
<evidence type="ECO:0000256" key="4">
    <source>
        <dbReference type="ARBA" id="ARBA00023139"/>
    </source>
</evidence>
<sequence length="678" mass="74781">MNKKIFYASLLALGLTACGGRGSFDTLSIKENIDTVKPGKQNNQDNKPSESDVIKPEAKGVMRPSLGYAVAVPVRDVAKRDESGKFLEPLTVEGKTVAQEREIRKPIDDSKAIPLLDGDLEYIYIDGKEKFPVVRDFEKGSNQFDYKYVRAGIVKRKGNSTIDKYNENEDLISSLNNIEAYAYYKGSEAASALPTDKSVVYDGHWEYMTDARLYRNNKGDVRKGIPEGFNTTSAQGYEHGAMSISHEYRPLFGSNQKPEHRITNNAHFEVNFAEKSLKGKLDFGTQTTRFTGDVTYTPKYDIVAKLYGNRFVGSALALDEPGNEIKATYANATNKLEGGFFGPKAEELAGNFITDDNSLYGVFAAKQKNASQNIESVVLAQFLDTTYGKIKQSADIKEVTFDEEGKETTKQYKKELEDLDVPGAQTTKNLSLFENIDKLIIDGRELNLVPGRTVSIEKDGRRLNVTAYKGDFEYLRLGKVFKSGFTKVGEEEQVESGDSEEEDSNKEITQKITTVYPDQDGYFVQGALTESKNVPNQGVAKYDGVWGGKIYYFNRAIGTNHNTAHFDVDFGERKIKGDLKDFGAKVFEIDASIDKNTFTGKVTSVGEIKLDNAVGGTTHTSSARFDIKDRDIAVTGAFFGPKADELAGSFSGKGNLKGDSNGKTEADIGVVFGAKKTN</sequence>
<evidence type="ECO:0000256" key="2">
    <source>
        <dbReference type="ARBA" id="ARBA00004459"/>
    </source>
</evidence>
<dbReference type="SUPFAM" id="SSF56925">
    <property type="entry name" value="OMPA-like"/>
    <property type="match status" value="2"/>
</dbReference>
<dbReference type="Gene3D" id="2.40.128.240">
    <property type="match status" value="1"/>
</dbReference>
<evidence type="ECO:0000259" key="8">
    <source>
        <dbReference type="Pfam" id="PF01298"/>
    </source>
</evidence>
<dbReference type="InterPro" id="IPR038669">
    <property type="entry name" value="TbpB_N-lobe_sf"/>
</dbReference>
<dbReference type="KEGG" id="teq:TEQUI_0902"/>
<keyword evidence="5 10" id="KW-0449">Lipoprotein</keyword>
<dbReference type="GO" id="GO:0009986">
    <property type="term" value="C:cell surface"/>
    <property type="evidence" value="ECO:0007669"/>
    <property type="project" value="UniProtKB-SubCell"/>
</dbReference>
<accession>A0A654KHC0</accession>
<evidence type="ECO:0000256" key="6">
    <source>
        <dbReference type="ARBA" id="ARBA00023628"/>
    </source>
</evidence>
<protein>
    <recommendedName>
        <fullName evidence="6">Transferrin-binding protein B</fullName>
    </recommendedName>
</protein>
<evidence type="ECO:0000256" key="7">
    <source>
        <dbReference type="SAM" id="MobiDB-lite"/>
    </source>
</evidence>
<dbReference type="InterPro" id="IPR011250">
    <property type="entry name" value="OMP/PagP_B-barrel"/>
</dbReference>
<evidence type="ECO:0000256" key="5">
    <source>
        <dbReference type="ARBA" id="ARBA00023288"/>
    </source>
</evidence>
<comment type="subcellular location">
    <subcellularLocation>
        <location evidence="2">Cell outer membrane</location>
        <topology evidence="2">Lipid-anchor</topology>
    </subcellularLocation>
    <subcellularLocation>
        <location evidence="1">Cell surface</location>
    </subcellularLocation>
</comment>
<evidence type="ECO:0000259" key="9">
    <source>
        <dbReference type="Pfam" id="PF17484"/>
    </source>
</evidence>
<proteinExistence type="predicted"/>
<dbReference type="Pfam" id="PF01298">
    <property type="entry name" value="TbpB_B_D"/>
    <property type="match status" value="2"/>
</dbReference>
<feature type="domain" description="Transferrin-binding protein B C-lobe/N-lobe beta-barrel" evidence="8">
    <location>
        <begin position="534"/>
        <end position="676"/>
    </location>
</feature>
<organism evidence="10 11">
    <name type="scientific">Taylorella equigenitalis (strain MCE9)</name>
    <dbReference type="NCBI Taxonomy" id="937774"/>
    <lineage>
        <taxon>Bacteria</taxon>
        <taxon>Pseudomonadati</taxon>
        <taxon>Pseudomonadota</taxon>
        <taxon>Betaproteobacteria</taxon>
        <taxon>Burkholderiales</taxon>
        <taxon>Alcaligenaceae</taxon>
        <taxon>Taylorella</taxon>
    </lineage>
</organism>
<gene>
    <name evidence="10" type="ordered locus">TEQUI_0902</name>
</gene>
<dbReference type="EMBL" id="CP002456">
    <property type="protein sequence ID" value="ADU91834.1"/>
    <property type="molecule type" value="Genomic_DNA"/>
</dbReference>
<dbReference type="InterPro" id="IPR035313">
    <property type="entry name" value="TbpB_N-lobe"/>
</dbReference>
<dbReference type="InterPro" id="IPR038197">
    <property type="entry name" value="TbpB_C-lobe_sf"/>
</dbReference>
<feature type="domain" description="Transferrin-binding protein B C-lobe/N-lobe beta-barrel" evidence="8">
    <location>
        <begin position="193"/>
        <end position="367"/>
    </location>
</feature>
<reference evidence="10 11" key="1">
    <citation type="journal article" date="2011" name="J. Bacteriol.">
        <title>Genome sequence of Taylorella equigenitalis MCE9, the causative agent of contagious equine metritis.</title>
        <authorList>
            <person name="Hebert L."/>
            <person name="Moumen B."/>
            <person name="Duquesne F."/>
            <person name="Breuil M.F."/>
            <person name="Laugier C."/>
            <person name="Batto J.M."/>
            <person name="Renault P."/>
            <person name="Petry S."/>
        </authorList>
    </citation>
    <scope>NUCLEOTIDE SEQUENCE [LARGE SCALE GENOMIC DNA]</scope>
    <source>
        <strain evidence="10 11">MCE9</strain>
    </source>
</reference>
<evidence type="ECO:0000313" key="11">
    <source>
        <dbReference type="Proteomes" id="UP000007472"/>
    </source>
</evidence>
<dbReference type="PROSITE" id="PS51257">
    <property type="entry name" value="PROKAR_LIPOPROTEIN"/>
    <property type="match status" value="1"/>
</dbReference>
<dbReference type="Pfam" id="PF17484">
    <property type="entry name" value="TbpB_A"/>
    <property type="match status" value="1"/>
</dbReference>
<keyword evidence="4" id="KW-0564">Palmitate</keyword>
<evidence type="ECO:0000256" key="1">
    <source>
        <dbReference type="ARBA" id="ARBA00004241"/>
    </source>
</evidence>